<dbReference type="OrthoDB" id="9807790at2"/>
<keyword evidence="3 4" id="KW-0067">ATP-binding</keyword>
<dbReference type="InterPro" id="IPR002543">
    <property type="entry name" value="FtsK_dom"/>
</dbReference>
<protein>
    <recommendedName>
        <fullName evidence="6">FtsK domain-containing protein</fullName>
    </recommendedName>
</protein>
<sequence length="988" mass="108454">MVAVSSTVRHGLRFAATPDVMPLHEAAALARMLSRYAPTDDAERVLAERAGEARAGQDFLDAFGITDARLWDPTIAWGQVTPAERVRLPIGKKLNGELVYLDLKESAENGMGPHGSMTGWTGSGKSEHCLALVLGLAAKFPPEMVQILLGDFKGESAFSGLEIIPHVVGVVSNLEKSLHKLERLELVLRGELIRRQELLNKYGFPGVRQYEEARAAGKHQGEPIGALILVLDEFTQLLQLRPGMAVVMDEVARLGRSLWIHILNASQRAETGKMAGMIAQQGFAIGLKVRSAGESRAAIGSPRAWEEFKSAPPGSAFLVVDDEHTRYRSFFVSGPFVAPKFKGSQRDRTEGHYLGVSKFTAEVVALPDTVVEEGDAEQDGLDDAVPSADAPKLASVLIDRIRAAGYARPRHKLWLPAFEEIGAMPIDEIVEEFWGRPWSEVSHDAGLVVPYGREDDALRHAQNVVSVKLEDTNLGVAGAPQTGKSTAIRTVMMALAMSHSPRRVQFYGIDCGGGKLQSLAGLPHVCGIAAQGDIEKIRRVVSEVERIVTNRQRRWAKWGENGINLMEFRARKFGSAPGEVPEDGHGDVFLIVDNINALRTDTDNDTTLFAIHQRVTKLANESLNFGVHVIISNDQWHTIKCEAQLGAKIELRMAEPTDSKMRNREAAKHVPDSQKGRGLVRDGNHLLVAAPYLGEFAEAANEVAATEATTQVVAERWKQLGFEPAPKLQQLPAEIYYKDPRLPAASRGVLKLGMGEREMSTVGINLRDTPHVYCVGTVDSGRTVFLRTVCEAIKEAYTPEQAQVIQFDPNYSLADSLDDRYRKVYVTTQQEISEAAHAIAKKIEADRRPPSGLTPQQLAQWNPVRPKWFILIDDLHLCTPVGAMQSLLQPLVGAIATSRHLDLHVFVTCKVEGWYSTSQQNKIIGAMDGAGASVLVLDGDKREKIIEDVRPAARIPGRGELYSRKDGGQLIQIALPTGWTRATEDDHR</sequence>
<feature type="domain" description="FtsK" evidence="6">
    <location>
        <begin position="462"/>
        <end position="664"/>
    </location>
</feature>
<dbReference type="AlphaFoldDB" id="A0A1X2B9I6"/>
<accession>A0A1X2B9I6</accession>
<dbReference type="PANTHER" id="PTHR22683:SF1">
    <property type="entry name" value="TYPE VII SECRETION SYSTEM PROTEIN ESSC"/>
    <property type="match status" value="1"/>
</dbReference>
<feature type="binding site" evidence="4">
    <location>
        <begin position="119"/>
        <end position="126"/>
    </location>
    <ligand>
        <name>ATP</name>
        <dbReference type="ChEBI" id="CHEBI:30616"/>
    </ligand>
</feature>
<dbReference type="InterPro" id="IPR023837">
    <property type="entry name" value="EccCb-like_Actinobacteria"/>
</dbReference>
<feature type="binding site" evidence="4">
    <location>
        <begin position="478"/>
        <end position="485"/>
    </location>
    <ligand>
        <name>ATP</name>
        <dbReference type="ChEBI" id="CHEBI:30616"/>
    </ligand>
</feature>
<evidence type="ECO:0000256" key="2">
    <source>
        <dbReference type="ARBA" id="ARBA00022741"/>
    </source>
</evidence>
<dbReference type="PROSITE" id="PS50901">
    <property type="entry name" value="FTSK"/>
    <property type="match status" value="2"/>
</dbReference>
<evidence type="ECO:0000313" key="7">
    <source>
        <dbReference type="EMBL" id="ORW60224.1"/>
    </source>
</evidence>
<dbReference type="PANTHER" id="PTHR22683">
    <property type="entry name" value="SPORULATION PROTEIN RELATED"/>
    <property type="match status" value="1"/>
</dbReference>
<keyword evidence="2 4" id="KW-0547">Nucleotide-binding</keyword>
<dbReference type="RefSeq" id="WP_085253187.1">
    <property type="nucleotide sequence ID" value="NZ_JACKSL010000089.1"/>
</dbReference>
<evidence type="ECO:0000259" key="6">
    <source>
        <dbReference type="PROSITE" id="PS50901"/>
    </source>
</evidence>
<proteinExistence type="predicted"/>
<evidence type="ECO:0000313" key="8">
    <source>
        <dbReference type="Proteomes" id="UP000193087"/>
    </source>
</evidence>
<dbReference type="GeneID" id="93497821"/>
<dbReference type="Pfam" id="PF01580">
    <property type="entry name" value="FtsK_SpoIIIE"/>
    <property type="match status" value="2"/>
</dbReference>
<keyword evidence="1" id="KW-0677">Repeat</keyword>
<dbReference type="Proteomes" id="UP000193087">
    <property type="component" value="Unassembled WGS sequence"/>
</dbReference>
<dbReference type="Gene3D" id="3.40.50.300">
    <property type="entry name" value="P-loop containing nucleotide triphosphate hydrolases"/>
    <property type="match status" value="3"/>
</dbReference>
<evidence type="ECO:0000256" key="5">
    <source>
        <dbReference type="SAM" id="MobiDB-lite"/>
    </source>
</evidence>
<dbReference type="SUPFAM" id="SSF52540">
    <property type="entry name" value="P-loop containing nucleoside triphosphate hydrolases"/>
    <property type="match status" value="3"/>
</dbReference>
<evidence type="ECO:0000256" key="4">
    <source>
        <dbReference type="PROSITE-ProRule" id="PRU00289"/>
    </source>
</evidence>
<dbReference type="InterPro" id="IPR027417">
    <property type="entry name" value="P-loop_NTPase"/>
</dbReference>
<feature type="domain" description="FtsK" evidence="6">
    <location>
        <begin position="96"/>
        <end position="296"/>
    </location>
</feature>
<gene>
    <name evidence="7" type="ORF">AWC22_05775</name>
</gene>
<evidence type="ECO:0000256" key="1">
    <source>
        <dbReference type="ARBA" id="ARBA00022737"/>
    </source>
</evidence>
<dbReference type="GO" id="GO:0005524">
    <property type="term" value="F:ATP binding"/>
    <property type="evidence" value="ECO:0007669"/>
    <property type="project" value="UniProtKB-UniRule"/>
</dbReference>
<name>A0A1X2B9I6_9MYCO</name>
<dbReference type="NCBIfam" id="TIGR03925">
    <property type="entry name" value="T7SS_EccC_b"/>
    <property type="match status" value="1"/>
</dbReference>
<feature type="region of interest" description="Disordered" evidence="5">
    <location>
        <begin position="657"/>
        <end position="676"/>
    </location>
</feature>
<keyword evidence="8" id="KW-1185">Reference proteome</keyword>
<dbReference type="GO" id="GO:0003677">
    <property type="term" value="F:DNA binding"/>
    <property type="evidence" value="ECO:0007669"/>
    <property type="project" value="InterPro"/>
</dbReference>
<comment type="caution">
    <text evidence="7">The sequence shown here is derived from an EMBL/GenBank/DDBJ whole genome shotgun (WGS) entry which is preliminary data.</text>
</comment>
<dbReference type="EMBL" id="LQPQ01000234">
    <property type="protein sequence ID" value="ORW60224.1"/>
    <property type="molecule type" value="Genomic_DNA"/>
</dbReference>
<dbReference type="InterPro" id="IPR050206">
    <property type="entry name" value="FtsK/SpoIIIE/SftA"/>
</dbReference>
<organism evidence="7 8">
    <name type="scientific">Mycobacterium riyadhense</name>
    <dbReference type="NCBI Taxonomy" id="486698"/>
    <lineage>
        <taxon>Bacteria</taxon>
        <taxon>Bacillati</taxon>
        <taxon>Actinomycetota</taxon>
        <taxon>Actinomycetes</taxon>
        <taxon>Mycobacteriales</taxon>
        <taxon>Mycobacteriaceae</taxon>
        <taxon>Mycobacterium</taxon>
    </lineage>
</organism>
<evidence type="ECO:0000256" key="3">
    <source>
        <dbReference type="ARBA" id="ARBA00022840"/>
    </source>
</evidence>
<reference evidence="7 8" key="1">
    <citation type="submission" date="2016-01" db="EMBL/GenBank/DDBJ databases">
        <title>The new phylogeny of the genus Mycobacterium.</title>
        <authorList>
            <person name="Tarcisio F."/>
            <person name="Conor M."/>
            <person name="Antonella G."/>
            <person name="Elisabetta G."/>
            <person name="Giulia F.S."/>
            <person name="Sara T."/>
            <person name="Anna F."/>
            <person name="Clotilde B."/>
            <person name="Roberto B."/>
            <person name="Veronica D.S."/>
            <person name="Fabio R."/>
            <person name="Monica P."/>
            <person name="Olivier J."/>
            <person name="Enrico T."/>
            <person name="Nicola S."/>
        </authorList>
    </citation>
    <scope>NUCLEOTIDE SEQUENCE [LARGE SCALE GENOMIC DNA]</scope>
    <source>
        <strain evidence="7 8">DSM 45176</strain>
    </source>
</reference>
<dbReference type="STRING" id="486698.AWC22_05775"/>